<proteinExistence type="predicted"/>
<comment type="caution">
    <text evidence="2">The sequence shown here is derived from an EMBL/GenBank/DDBJ whole genome shotgun (WGS) entry which is preliminary data.</text>
</comment>
<reference evidence="2 3" key="1">
    <citation type="submission" date="2019-03" db="EMBL/GenBank/DDBJ databases">
        <title>Genomic Encyclopedia of Type Strains, Phase IV (KMG-IV): sequencing the most valuable type-strain genomes for metagenomic binning, comparative biology and taxonomic classification.</title>
        <authorList>
            <person name="Goeker M."/>
        </authorList>
    </citation>
    <scope>NUCLEOTIDE SEQUENCE [LARGE SCALE GENOMIC DNA]</scope>
    <source>
        <strain evidence="2 3">DSM 9035</strain>
    </source>
</reference>
<sequence>MKTRTPSKAISKRASVSESAPTVERRRIRAMRCSDREREIARRLPALRVLAAAQPGGLGAALRRMRRAARGWTADYDPARHAALLRLAKEKAPAGERAPDTAPRGRRRT</sequence>
<dbReference type="EMBL" id="SMAI01000011">
    <property type="protein sequence ID" value="TCT02977.1"/>
    <property type="molecule type" value="Genomic_DNA"/>
</dbReference>
<name>A0A4R3LWQ7_9HYPH</name>
<feature type="compositionally biased region" description="Polar residues" evidence="1">
    <location>
        <begin position="1"/>
        <end position="20"/>
    </location>
</feature>
<gene>
    <name evidence="2" type="ORF">EDC64_111149</name>
</gene>
<dbReference type="AlphaFoldDB" id="A0A4R3LWQ7"/>
<evidence type="ECO:0000313" key="2">
    <source>
        <dbReference type="EMBL" id="TCT02977.1"/>
    </source>
</evidence>
<evidence type="ECO:0000313" key="3">
    <source>
        <dbReference type="Proteomes" id="UP000294664"/>
    </source>
</evidence>
<dbReference type="Proteomes" id="UP000294664">
    <property type="component" value="Unassembled WGS sequence"/>
</dbReference>
<keyword evidence="3" id="KW-1185">Reference proteome</keyword>
<organism evidence="2 3">
    <name type="scientific">Aquabacter spiritensis</name>
    <dbReference type="NCBI Taxonomy" id="933073"/>
    <lineage>
        <taxon>Bacteria</taxon>
        <taxon>Pseudomonadati</taxon>
        <taxon>Pseudomonadota</taxon>
        <taxon>Alphaproteobacteria</taxon>
        <taxon>Hyphomicrobiales</taxon>
        <taxon>Xanthobacteraceae</taxon>
        <taxon>Aquabacter</taxon>
    </lineage>
</organism>
<feature type="compositionally biased region" description="Basic and acidic residues" evidence="1">
    <location>
        <begin position="88"/>
        <end position="99"/>
    </location>
</feature>
<evidence type="ECO:0000256" key="1">
    <source>
        <dbReference type="SAM" id="MobiDB-lite"/>
    </source>
</evidence>
<feature type="region of interest" description="Disordered" evidence="1">
    <location>
        <begin position="1"/>
        <end position="26"/>
    </location>
</feature>
<feature type="region of interest" description="Disordered" evidence="1">
    <location>
        <begin position="88"/>
        <end position="109"/>
    </location>
</feature>
<protein>
    <submittedName>
        <fullName evidence="2">Uncharacterized protein</fullName>
    </submittedName>
</protein>
<accession>A0A4R3LWQ7</accession>